<dbReference type="AlphaFoldDB" id="A0A3M7QXG8"/>
<organism evidence="1 2">
    <name type="scientific">Brachionus plicatilis</name>
    <name type="common">Marine rotifer</name>
    <name type="synonym">Brachionus muelleri</name>
    <dbReference type="NCBI Taxonomy" id="10195"/>
    <lineage>
        <taxon>Eukaryota</taxon>
        <taxon>Metazoa</taxon>
        <taxon>Spiralia</taxon>
        <taxon>Gnathifera</taxon>
        <taxon>Rotifera</taxon>
        <taxon>Eurotatoria</taxon>
        <taxon>Monogononta</taxon>
        <taxon>Pseudotrocha</taxon>
        <taxon>Ploima</taxon>
        <taxon>Brachionidae</taxon>
        <taxon>Brachionus</taxon>
    </lineage>
</organism>
<name>A0A3M7QXG8_BRAPC</name>
<evidence type="ECO:0000313" key="2">
    <source>
        <dbReference type="Proteomes" id="UP000276133"/>
    </source>
</evidence>
<sequence>MECNVARVQGKIYHYYETRDGKRFLTIVSPNEWGHCCPFKYIGSFKLGYDNIWKPCQPGKNEQSSDLEESIRKIKDFF</sequence>
<dbReference type="OrthoDB" id="9995764at2759"/>
<dbReference type="Pfam" id="PF10504">
    <property type="entry name" value="DUF2452"/>
    <property type="match status" value="1"/>
</dbReference>
<dbReference type="InterPro" id="IPR019534">
    <property type="entry name" value="DUF2452"/>
</dbReference>
<protein>
    <submittedName>
        <fullName evidence="1">Uncharacterized protein</fullName>
    </submittedName>
</protein>
<proteinExistence type="predicted"/>
<evidence type="ECO:0000313" key="1">
    <source>
        <dbReference type="EMBL" id="RNA15645.1"/>
    </source>
</evidence>
<gene>
    <name evidence="1" type="ORF">BpHYR1_042423</name>
</gene>
<dbReference type="STRING" id="10195.A0A3M7QXG8"/>
<dbReference type="EMBL" id="REGN01004915">
    <property type="protein sequence ID" value="RNA15645.1"/>
    <property type="molecule type" value="Genomic_DNA"/>
</dbReference>
<dbReference type="Proteomes" id="UP000276133">
    <property type="component" value="Unassembled WGS sequence"/>
</dbReference>
<reference evidence="1 2" key="1">
    <citation type="journal article" date="2018" name="Sci. Rep.">
        <title>Genomic signatures of local adaptation to the degree of environmental predictability in rotifers.</title>
        <authorList>
            <person name="Franch-Gras L."/>
            <person name="Hahn C."/>
            <person name="Garcia-Roger E.M."/>
            <person name="Carmona M.J."/>
            <person name="Serra M."/>
            <person name="Gomez A."/>
        </authorList>
    </citation>
    <scope>NUCLEOTIDE SEQUENCE [LARGE SCALE GENOMIC DNA]</scope>
    <source>
        <strain evidence="1">HYR1</strain>
    </source>
</reference>
<accession>A0A3M7QXG8</accession>
<keyword evidence="2" id="KW-1185">Reference proteome</keyword>
<comment type="caution">
    <text evidence="1">The sequence shown here is derived from an EMBL/GenBank/DDBJ whole genome shotgun (WGS) entry which is preliminary data.</text>
</comment>